<comment type="subcellular location">
    <subcellularLocation>
        <location evidence="6">Cytoplasm</location>
    </subcellularLocation>
</comment>
<evidence type="ECO:0000313" key="7">
    <source>
        <dbReference type="EMBL" id="AND80006.1"/>
    </source>
</evidence>
<evidence type="ECO:0000256" key="1">
    <source>
        <dbReference type="ARBA" id="ARBA00022490"/>
    </source>
</evidence>
<dbReference type="InterPro" id="IPR016153">
    <property type="entry name" value="Heat_shock_Hsp33_N"/>
</dbReference>
<organism evidence="7 8">
    <name type="scientific">Streptococcus pantholopis</name>
    <dbReference type="NCBI Taxonomy" id="1811193"/>
    <lineage>
        <taxon>Bacteria</taxon>
        <taxon>Bacillati</taxon>
        <taxon>Bacillota</taxon>
        <taxon>Bacilli</taxon>
        <taxon>Lactobacillales</taxon>
        <taxon>Streptococcaceae</taxon>
        <taxon>Streptococcus</taxon>
    </lineage>
</organism>
<dbReference type="PANTHER" id="PTHR30111">
    <property type="entry name" value="33 KDA CHAPERONIN"/>
    <property type="match status" value="1"/>
</dbReference>
<evidence type="ECO:0000256" key="5">
    <source>
        <dbReference type="ARBA" id="ARBA00023284"/>
    </source>
</evidence>
<comment type="PTM">
    <text evidence="6">Under oxidizing conditions two disulfide bonds are formed involving the reactive cysteines. Under reducing conditions zinc is bound to the reactive cysteines and the protein is inactive.</text>
</comment>
<evidence type="ECO:0000256" key="3">
    <source>
        <dbReference type="ARBA" id="ARBA00023157"/>
    </source>
</evidence>
<dbReference type="InterPro" id="IPR016154">
    <property type="entry name" value="Heat_shock_Hsp33_C"/>
</dbReference>
<name>A0A172Q966_9STRE</name>
<feature type="disulfide bond" description="Redox-active" evidence="6">
    <location>
        <begin position="235"/>
        <end position="237"/>
    </location>
</feature>
<dbReference type="GO" id="GO:0042026">
    <property type="term" value="P:protein refolding"/>
    <property type="evidence" value="ECO:0007669"/>
    <property type="project" value="TreeGrafter"/>
</dbReference>
<keyword evidence="8" id="KW-1185">Reference proteome</keyword>
<dbReference type="HAMAP" id="MF_00117">
    <property type="entry name" value="HslO"/>
    <property type="match status" value="1"/>
</dbReference>
<comment type="function">
    <text evidence="6">Redox regulated molecular chaperone. Protects both thermally unfolding and oxidatively damaged proteins from irreversible aggregation. Plays an important role in the bacterial defense system toward oxidative stress.</text>
</comment>
<dbReference type="PANTHER" id="PTHR30111:SF1">
    <property type="entry name" value="33 KDA CHAPERONIN"/>
    <property type="match status" value="1"/>
</dbReference>
<dbReference type="KEGG" id="spat:A0O21_08320"/>
<evidence type="ECO:0000256" key="6">
    <source>
        <dbReference type="HAMAP-Rule" id="MF_00117"/>
    </source>
</evidence>
<dbReference type="OrthoDB" id="9776534at2"/>
<dbReference type="SUPFAM" id="SSF118352">
    <property type="entry name" value="HSP33 redox switch-like"/>
    <property type="match status" value="1"/>
</dbReference>
<protein>
    <recommendedName>
        <fullName evidence="6">33 kDa chaperonin</fullName>
    </recommendedName>
    <alternativeName>
        <fullName evidence="6">Heat shock protein 33 homolog</fullName>
        <shortName evidence="6">HSP33</shortName>
    </alternativeName>
</protein>
<evidence type="ECO:0000256" key="4">
    <source>
        <dbReference type="ARBA" id="ARBA00023186"/>
    </source>
</evidence>
<sequence>MDKIIKTISENGAFRAYVLDCTETVRTAQQKHHTLASSTLALGRALIANQILAANQKGDSQVTLKIIGDGSLGHIISVADSKGNVKGYIQNTGIDLKKTADGQVIVGPLMGRGHFVVITDYGTGNPYTSTTPLISGEIGEDLAYYFTESEQTPSAVGLNVLLDQDDQVQVAGGFMLQALPGASEADIARFEKRIQNMPAISSLLASDNHIEALLAALYEDDAYKRLAETNLRFNCDCSQQRFKNALSALATTELQQMLQEDRGAEITCQFCGQHYIFTEKDLEEMIDDKA</sequence>
<reference evidence="7 8" key="1">
    <citation type="journal article" date="2016" name="Int. J. Syst. Evol. Microbiol.">
        <title>Streptococcuspantholopis sp. nov., isolated from faeces of the Tibetan antelope (Pantholops hodgsonii).</title>
        <authorList>
            <person name="Bai X."/>
            <person name="Xiong Y."/>
            <person name="Lu S."/>
            <person name="Jin D."/>
            <person name="Lai X."/>
            <person name="Yang J."/>
            <person name="Niu L."/>
            <person name="Hu S."/>
            <person name="Meng X."/>
            <person name="Pu J."/>
            <person name="Ye C."/>
            <person name="Xu J."/>
        </authorList>
    </citation>
    <scope>NUCLEOTIDE SEQUENCE [LARGE SCALE GENOMIC DNA]</scope>
    <source>
        <strain evidence="7 8">TA 26</strain>
    </source>
</reference>
<dbReference type="InterPro" id="IPR000397">
    <property type="entry name" value="Heat_shock_Hsp33"/>
</dbReference>
<dbReference type="Proteomes" id="UP000077317">
    <property type="component" value="Chromosome"/>
</dbReference>
<dbReference type="RefSeq" id="WP_067064190.1">
    <property type="nucleotide sequence ID" value="NZ_CP014699.1"/>
</dbReference>
<dbReference type="EMBL" id="CP014699">
    <property type="protein sequence ID" value="AND80006.1"/>
    <property type="molecule type" value="Genomic_DNA"/>
</dbReference>
<keyword evidence="1 6" id="KW-0963">Cytoplasm</keyword>
<dbReference type="Gene3D" id="3.55.30.10">
    <property type="entry name" value="Hsp33 domain"/>
    <property type="match status" value="1"/>
</dbReference>
<dbReference type="GO" id="GO:0005737">
    <property type="term" value="C:cytoplasm"/>
    <property type="evidence" value="ECO:0007669"/>
    <property type="project" value="UniProtKB-SubCell"/>
</dbReference>
<accession>A0A172Q966</accession>
<dbReference type="SUPFAM" id="SSF64397">
    <property type="entry name" value="Hsp33 domain"/>
    <property type="match status" value="1"/>
</dbReference>
<keyword evidence="2 6" id="KW-0862">Zinc</keyword>
<dbReference type="GO" id="GO:0044183">
    <property type="term" value="F:protein folding chaperone"/>
    <property type="evidence" value="ECO:0007669"/>
    <property type="project" value="TreeGrafter"/>
</dbReference>
<dbReference type="CDD" id="cd00498">
    <property type="entry name" value="Hsp33"/>
    <property type="match status" value="1"/>
</dbReference>
<feature type="disulfide bond" description="Redox-active" evidence="6">
    <location>
        <begin position="268"/>
        <end position="271"/>
    </location>
</feature>
<comment type="similarity">
    <text evidence="6">Belongs to the HSP33 family.</text>
</comment>
<dbReference type="Gene3D" id="3.90.1280.10">
    <property type="entry name" value="HSP33 redox switch-like"/>
    <property type="match status" value="1"/>
</dbReference>
<dbReference type="AlphaFoldDB" id="A0A172Q966"/>
<keyword evidence="5 6" id="KW-0676">Redox-active center</keyword>
<dbReference type="Pfam" id="PF01430">
    <property type="entry name" value="HSP33"/>
    <property type="match status" value="1"/>
</dbReference>
<reference evidence="8" key="2">
    <citation type="submission" date="2016-03" db="EMBL/GenBank/DDBJ databases">
        <title>Streptococcus antelopensis sp. nov., isolated from the feces of the Tibetan antelope (Pantholops hodgsonii) in Hoh Xil National Nature Reserve, Qinghai, China.</title>
        <authorList>
            <person name="Bai X."/>
        </authorList>
    </citation>
    <scope>NUCLEOTIDE SEQUENCE [LARGE SCALE GENOMIC DNA]</scope>
    <source>
        <strain evidence="8">TA 26</strain>
    </source>
</reference>
<gene>
    <name evidence="6" type="primary">hslO</name>
    <name evidence="7" type="ORF">A0O21_08320</name>
</gene>
<dbReference type="NCBIfam" id="NF001033">
    <property type="entry name" value="PRK00114.1"/>
    <property type="match status" value="1"/>
</dbReference>
<evidence type="ECO:0000313" key="8">
    <source>
        <dbReference type="Proteomes" id="UP000077317"/>
    </source>
</evidence>
<dbReference type="GO" id="GO:0051082">
    <property type="term" value="F:unfolded protein binding"/>
    <property type="evidence" value="ECO:0007669"/>
    <property type="project" value="UniProtKB-UniRule"/>
</dbReference>
<evidence type="ECO:0000256" key="2">
    <source>
        <dbReference type="ARBA" id="ARBA00022833"/>
    </source>
</evidence>
<dbReference type="STRING" id="1811193.A0O21_08320"/>
<keyword evidence="3 6" id="KW-1015">Disulfide bond</keyword>
<dbReference type="PIRSF" id="PIRSF005261">
    <property type="entry name" value="Heat_shock_Hsp33"/>
    <property type="match status" value="1"/>
</dbReference>
<keyword evidence="4 6" id="KW-0143">Chaperone</keyword>
<proteinExistence type="inferred from homology"/>